<accession>A0A4R6RIC4</accession>
<organism evidence="2 3">
    <name type="scientific">Oharaeibacter diazotrophicus</name>
    <dbReference type="NCBI Taxonomy" id="1920512"/>
    <lineage>
        <taxon>Bacteria</taxon>
        <taxon>Pseudomonadati</taxon>
        <taxon>Pseudomonadota</taxon>
        <taxon>Alphaproteobacteria</taxon>
        <taxon>Hyphomicrobiales</taxon>
        <taxon>Pleomorphomonadaceae</taxon>
        <taxon>Oharaeibacter</taxon>
    </lineage>
</organism>
<comment type="caution">
    <text evidence="2">The sequence shown here is derived from an EMBL/GenBank/DDBJ whole genome shotgun (WGS) entry which is preliminary data.</text>
</comment>
<evidence type="ECO:0000313" key="2">
    <source>
        <dbReference type="EMBL" id="TDP86203.1"/>
    </source>
</evidence>
<proteinExistence type="predicted"/>
<keyword evidence="3" id="KW-1185">Reference proteome</keyword>
<dbReference type="RefSeq" id="WP_126537639.1">
    <property type="nucleotide sequence ID" value="NZ_BSPM01000008.1"/>
</dbReference>
<sequence>MTAADTPADPTRLANLDFAVHRSRRYHNKLKAHYDGLNRLAMTLVLIGGSATFGRLTAPDGSDQGAINWLAVIASATVTALAAFDRTFGLAEKARLHQDLYRRFSALAAEIAVAGADMTTTQLNDFVAKRLHIEADEPGEKRIVNLICHNEEALARGQTNLYRIPAIAAATAFFLTWRIPEEADAVPSDPVPPASPTPGSCAATSDG</sequence>
<dbReference type="OrthoDB" id="8235983at2"/>
<dbReference type="Proteomes" id="UP000294547">
    <property type="component" value="Unassembled WGS sequence"/>
</dbReference>
<feature type="region of interest" description="Disordered" evidence="1">
    <location>
        <begin position="185"/>
        <end position="207"/>
    </location>
</feature>
<name>A0A4R6RIC4_9HYPH</name>
<dbReference type="AlphaFoldDB" id="A0A4R6RIC4"/>
<evidence type="ECO:0000256" key="1">
    <source>
        <dbReference type="SAM" id="MobiDB-lite"/>
    </source>
</evidence>
<reference evidence="2 3" key="1">
    <citation type="submission" date="2019-03" db="EMBL/GenBank/DDBJ databases">
        <title>Genomic Encyclopedia of Type Strains, Phase IV (KMG-IV): sequencing the most valuable type-strain genomes for metagenomic binning, comparative biology and taxonomic classification.</title>
        <authorList>
            <person name="Goeker M."/>
        </authorList>
    </citation>
    <scope>NUCLEOTIDE SEQUENCE [LARGE SCALE GENOMIC DNA]</scope>
    <source>
        <strain evidence="2 3">DSM 102969</strain>
    </source>
</reference>
<evidence type="ECO:0008006" key="4">
    <source>
        <dbReference type="Google" id="ProtNLM"/>
    </source>
</evidence>
<protein>
    <recommendedName>
        <fullName evidence="4">SMODS and SLOG-associating 2TM effector domain-containing protein</fullName>
    </recommendedName>
</protein>
<dbReference type="EMBL" id="SNXY01000006">
    <property type="protein sequence ID" value="TDP86203.1"/>
    <property type="molecule type" value="Genomic_DNA"/>
</dbReference>
<evidence type="ECO:0000313" key="3">
    <source>
        <dbReference type="Proteomes" id="UP000294547"/>
    </source>
</evidence>
<gene>
    <name evidence="2" type="ORF">EDD54_0071</name>
</gene>